<protein>
    <recommendedName>
        <fullName evidence="16">Adenosylcobinamide kinase</fullName>
        <ecNumber evidence="8">2.7.1.156</ecNumber>
        <ecNumber evidence="9">2.7.7.62</ecNumber>
    </recommendedName>
    <alternativeName>
        <fullName evidence="17">Adenosylcobinamide-phosphate guanylyltransferase</fullName>
    </alternativeName>
</protein>
<dbReference type="PIRSF" id="PIRSF006135">
    <property type="entry name" value="CobU"/>
    <property type="match status" value="1"/>
</dbReference>
<proteinExistence type="inferred from homology"/>
<keyword evidence="14" id="KW-0067">ATP-binding</keyword>
<reference evidence="20 21" key="1">
    <citation type="journal article" date="2017" name="BMC Genomics">
        <title>Genome sequencing of 39 Akkermansia muciniphila isolates reveals its population structure, genomic and functional diverisity, and global distribution in mammalian gut microbiotas.</title>
        <authorList>
            <person name="Guo X."/>
            <person name="Li S."/>
            <person name="Zhang J."/>
            <person name="Wu F."/>
            <person name="Li X."/>
            <person name="Wu D."/>
            <person name="Zhang M."/>
            <person name="Ou Z."/>
            <person name="Jie Z."/>
            <person name="Yan Q."/>
            <person name="Li P."/>
            <person name="Yi J."/>
            <person name="Peng Y."/>
        </authorList>
    </citation>
    <scope>NUCLEOTIDE SEQUENCE [LARGE SCALE GENOMIC DNA]</scope>
    <source>
        <strain evidence="20 21">GP43</strain>
    </source>
</reference>
<dbReference type="InterPro" id="IPR027417">
    <property type="entry name" value="P-loop_NTPase"/>
</dbReference>
<evidence type="ECO:0000256" key="15">
    <source>
        <dbReference type="ARBA" id="ARBA00023134"/>
    </source>
</evidence>
<feature type="binding site" evidence="19">
    <location>
        <position position="99"/>
    </location>
    <ligand>
        <name>GTP</name>
        <dbReference type="ChEBI" id="CHEBI:37565"/>
    </ligand>
</feature>
<dbReference type="RefSeq" id="WP_046435702.1">
    <property type="nucleotide sequence ID" value="NZ_CP024742.1"/>
</dbReference>
<comment type="catalytic activity">
    <reaction evidence="3">
        <text>adenosylcob(III)inamide + GTP = adenosylcob(III)inamide phosphate + GDP + H(+)</text>
        <dbReference type="Rhea" id="RHEA:15765"/>
        <dbReference type="ChEBI" id="CHEBI:2480"/>
        <dbReference type="ChEBI" id="CHEBI:15378"/>
        <dbReference type="ChEBI" id="CHEBI:37565"/>
        <dbReference type="ChEBI" id="CHEBI:58189"/>
        <dbReference type="ChEBI" id="CHEBI:58502"/>
        <dbReference type="EC" id="2.7.1.156"/>
    </reaction>
</comment>
<evidence type="ECO:0000256" key="19">
    <source>
        <dbReference type="PIRSR" id="PIRSR006135-2"/>
    </source>
</evidence>
<keyword evidence="11" id="KW-0808">Transferase</keyword>
<evidence type="ECO:0000256" key="13">
    <source>
        <dbReference type="ARBA" id="ARBA00022777"/>
    </source>
</evidence>
<feature type="binding site" evidence="19">
    <location>
        <position position="75"/>
    </location>
    <ligand>
        <name>GTP</name>
        <dbReference type="ChEBI" id="CHEBI:37565"/>
    </ligand>
</feature>
<dbReference type="EC" id="2.7.1.156" evidence="8"/>
<name>A0AAP8NMY9_9BACT</name>
<evidence type="ECO:0000256" key="16">
    <source>
        <dbReference type="ARBA" id="ARBA00029570"/>
    </source>
</evidence>
<feature type="binding site" evidence="19">
    <location>
        <begin position="20"/>
        <end position="27"/>
    </location>
    <ligand>
        <name>GTP</name>
        <dbReference type="ChEBI" id="CHEBI:37565"/>
    </ligand>
</feature>
<evidence type="ECO:0000256" key="9">
    <source>
        <dbReference type="ARBA" id="ARBA00012523"/>
    </source>
</evidence>
<comment type="pathway">
    <text evidence="6">Cofactor biosynthesis; adenosylcobalamin biosynthesis; adenosylcobalamin from cob(II)yrinate a,c-diamide: step 5/7.</text>
</comment>
<evidence type="ECO:0000256" key="10">
    <source>
        <dbReference type="ARBA" id="ARBA00022573"/>
    </source>
</evidence>
<comment type="similarity">
    <text evidence="7">Belongs to the CobU/CobP family.</text>
</comment>
<dbReference type="SUPFAM" id="SSF52540">
    <property type="entry name" value="P-loop containing nucleoside triphosphate hydrolases"/>
    <property type="match status" value="1"/>
</dbReference>
<dbReference type="GO" id="GO:0009236">
    <property type="term" value="P:cobalamin biosynthetic process"/>
    <property type="evidence" value="ECO:0007669"/>
    <property type="project" value="UniProtKB-KW"/>
</dbReference>
<dbReference type="PANTHER" id="PTHR34848">
    <property type="match status" value="1"/>
</dbReference>
<dbReference type="InterPro" id="IPR003203">
    <property type="entry name" value="CobU/CobP"/>
</dbReference>
<sequence>MNATSPNTDANTARMTLVLGGIRSGKSQYAEQIAAGFGKKILYVATAEVWPGAGSMEYRVRKHQERRPKSWLTLECPRHVASAVGESGLLDQVDGVILECVTLLASNTLYAQKDPTDYEPFQEALIEEIEALKKLIRQAPVPWVLVSSETGMGISQSDAETRHYCDGLGIANQLLAKSADEVYFMVAGLPLTVKKG</sequence>
<evidence type="ECO:0000256" key="6">
    <source>
        <dbReference type="ARBA" id="ARBA00005159"/>
    </source>
</evidence>
<evidence type="ECO:0000256" key="4">
    <source>
        <dbReference type="ARBA" id="ARBA00003889"/>
    </source>
</evidence>
<evidence type="ECO:0000256" key="18">
    <source>
        <dbReference type="PIRSR" id="PIRSR006135-1"/>
    </source>
</evidence>
<evidence type="ECO:0000256" key="17">
    <source>
        <dbReference type="ARBA" id="ARBA00030571"/>
    </source>
</evidence>
<evidence type="ECO:0000313" key="21">
    <source>
        <dbReference type="Proteomes" id="UP000235914"/>
    </source>
</evidence>
<evidence type="ECO:0000256" key="7">
    <source>
        <dbReference type="ARBA" id="ARBA00007490"/>
    </source>
</evidence>
<evidence type="ECO:0000256" key="8">
    <source>
        <dbReference type="ARBA" id="ARBA00012016"/>
    </source>
</evidence>
<dbReference type="EC" id="2.7.7.62" evidence="9"/>
<dbReference type="EMBL" id="PJKN01000001">
    <property type="protein sequence ID" value="PNC57715.1"/>
    <property type="molecule type" value="Genomic_DNA"/>
</dbReference>
<evidence type="ECO:0000256" key="14">
    <source>
        <dbReference type="ARBA" id="ARBA00022840"/>
    </source>
</evidence>
<dbReference type="PANTHER" id="PTHR34848:SF1">
    <property type="entry name" value="BIFUNCTIONAL ADENOSYLCOBALAMIN BIOSYNTHESIS PROTEIN COBU"/>
    <property type="match status" value="1"/>
</dbReference>
<gene>
    <name evidence="20" type="ORF">CXU09_01190</name>
</gene>
<comment type="pathway">
    <text evidence="5">Cofactor biosynthesis; adenosylcobalamin biosynthesis; adenosylcobalamin from cob(II)yrinate a,c-diamide: step 6/7.</text>
</comment>
<feature type="binding site" evidence="19">
    <location>
        <begin position="45"/>
        <end position="47"/>
    </location>
    <ligand>
        <name>GTP</name>
        <dbReference type="ChEBI" id="CHEBI:37565"/>
    </ligand>
</feature>
<evidence type="ECO:0000256" key="12">
    <source>
        <dbReference type="ARBA" id="ARBA00022741"/>
    </source>
</evidence>
<evidence type="ECO:0000256" key="2">
    <source>
        <dbReference type="ARBA" id="ARBA00000711"/>
    </source>
</evidence>
<comment type="catalytic activity">
    <reaction evidence="1">
        <text>adenosylcob(III)inamide + ATP = adenosylcob(III)inamide phosphate + ADP + H(+)</text>
        <dbReference type="Rhea" id="RHEA:15769"/>
        <dbReference type="ChEBI" id="CHEBI:2480"/>
        <dbReference type="ChEBI" id="CHEBI:15378"/>
        <dbReference type="ChEBI" id="CHEBI:30616"/>
        <dbReference type="ChEBI" id="CHEBI:58502"/>
        <dbReference type="ChEBI" id="CHEBI:456216"/>
        <dbReference type="EC" id="2.7.1.156"/>
    </reaction>
</comment>
<dbReference type="GO" id="GO:0005525">
    <property type="term" value="F:GTP binding"/>
    <property type="evidence" value="ECO:0007669"/>
    <property type="project" value="UniProtKB-KW"/>
</dbReference>
<comment type="catalytic activity">
    <reaction evidence="2">
        <text>adenosylcob(III)inamide phosphate + GTP + H(+) = adenosylcob(III)inamide-GDP + diphosphate</text>
        <dbReference type="Rhea" id="RHEA:22712"/>
        <dbReference type="ChEBI" id="CHEBI:15378"/>
        <dbReference type="ChEBI" id="CHEBI:33019"/>
        <dbReference type="ChEBI" id="CHEBI:37565"/>
        <dbReference type="ChEBI" id="CHEBI:58502"/>
        <dbReference type="ChEBI" id="CHEBI:60487"/>
        <dbReference type="EC" id="2.7.7.62"/>
    </reaction>
</comment>
<keyword evidence="12 19" id="KW-0547">Nucleotide-binding</keyword>
<evidence type="ECO:0000313" key="20">
    <source>
        <dbReference type="EMBL" id="PNC57715.1"/>
    </source>
</evidence>
<evidence type="ECO:0000256" key="3">
    <source>
        <dbReference type="ARBA" id="ARBA00001522"/>
    </source>
</evidence>
<evidence type="ECO:0000256" key="11">
    <source>
        <dbReference type="ARBA" id="ARBA00022679"/>
    </source>
</evidence>
<dbReference type="CDD" id="cd00544">
    <property type="entry name" value="CobU"/>
    <property type="match status" value="1"/>
</dbReference>
<keyword evidence="15 19" id="KW-0342">GTP-binding</keyword>
<evidence type="ECO:0000256" key="1">
    <source>
        <dbReference type="ARBA" id="ARBA00000312"/>
    </source>
</evidence>
<dbReference type="GO" id="GO:0005524">
    <property type="term" value="F:ATP binding"/>
    <property type="evidence" value="ECO:0007669"/>
    <property type="project" value="UniProtKB-KW"/>
</dbReference>
<keyword evidence="13" id="KW-0418">Kinase</keyword>
<dbReference type="Gene3D" id="3.40.50.300">
    <property type="entry name" value="P-loop containing nucleotide triphosphate hydrolases"/>
    <property type="match status" value="1"/>
</dbReference>
<accession>A0AAP8NMY9</accession>
<evidence type="ECO:0000256" key="5">
    <source>
        <dbReference type="ARBA" id="ARBA00004692"/>
    </source>
</evidence>
<dbReference type="Pfam" id="PF02283">
    <property type="entry name" value="CobU"/>
    <property type="match status" value="1"/>
</dbReference>
<dbReference type="GO" id="GO:0043752">
    <property type="term" value="F:adenosylcobinamide kinase activity"/>
    <property type="evidence" value="ECO:0007669"/>
    <property type="project" value="UniProtKB-EC"/>
</dbReference>
<feature type="active site" description="GMP-histidine intermediate" evidence="18">
    <location>
        <position position="63"/>
    </location>
</feature>
<dbReference type="Proteomes" id="UP000235914">
    <property type="component" value="Unassembled WGS sequence"/>
</dbReference>
<organism evidence="20 21">
    <name type="scientific">Akkermansia muciniphila</name>
    <dbReference type="NCBI Taxonomy" id="239935"/>
    <lineage>
        <taxon>Bacteria</taxon>
        <taxon>Pseudomonadati</taxon>
        <taxon>Verrucomicrobiota</taxon>
        <taxon>Verrucomicrobiia</taxon>
        <taxon>Verrucomicrobiales</taxon>
        <taxon>Akkermansiaceae</taxon>
        <taxon>Akkermansia</taxon>
    </lineage>
</organism>
<dbReference type="AlphaFoldDB" id="A0AAP8NMY9"/>
<dbReference type="GO" id="GO:0008820">
    <property type="term" value="F:cobinamide phosphate guanylyltransferase activity"/>
    <property type="evidence" value="ECO:0007669"/>
    <property type="project" value="UniProtKB-EC"/>
</dbReference>
<comment type="caution">
    <text evidence="20">The sequence shown here is derived from an EMBL/GenBank/DDBJ whole genome shotgun (WGS) entry which is preliminary data.</text>
</comment>
<comment type="function">
    <text evidence="4">Catalyzes ATP-dependent phosphorylation of adenosylcobinamide and addition of GMP to adenosylcobinamide phosphate.</text>
</comment>
<keyword evidence="10" id="KW-0169">Cobalamin biosynthesis</keyword>